<sequence>MQLANLEVRGRGQVQRSGEEEGVDEEEEQQGKKRAAGCVSGGNGARACGRRLKGVREEVLRREGRRRYEGERMCKCIRYKRGDREISGKCEIVNTGEKNRVVYRGGVNRHVNSPASNSLTTLKHNTMGCREETNDNSTFGSPHVAAGGVNSEVDFREG</sequence>
<accession>A0AAE1BN76</accession>
<proteinExistence type="predicted"/>
<dbReference type="Proteomes" id="UP001286313">
    <property type="component" value="Unassembled WGS sequence"/>
</dbReference>
<evidence type="ECO:0000313" key="3">
    <source>
        <dbReference type="Proteomes" id="UP001286313"/>
    </source>
</evidence>
<dbReference type="EMBL" id="JAWQEG010006814">
    <property type="protein sequence ID" value="KAK3853821.1"/>
    <property type="molecule type" value="Genomic_DNA"/>
</dbReference>
<protein>
    <submittedName>
        <fullName evidence="2">Uncharacterized protein</fullName>
    </submittedName>
</protein>
<evidence type="ECO:0000256" key="1">
    <source>
        <dbReference type="SAM" id="MobiDB-lite"/>
    </source>
</evidence>
<keyword evidence="3" id="KW-1185">Reference proteome</keyword>
<name>A0AAE1BN76_PETCI</name>
<evidence type="ECO:0000313" key="2">
    <source>
        <dbReference type="EMBL" id="KAK3853821.1"/>
    </source>
</evidence>
<comment type="caution">
    <text evidence="2">The sequence shown here is derived from an EMBL/GenBank/DDBJ whole genome shotgun (WGS) entry which is preliminary data.</text>
</comment>
<feature type="region of interest" description="Disordered" evidence="1">
    <location>
        <begin position="1"/>
        <end position="45"/>
    </location>
</feature>
<reference evidence="2" key="1">
    <citation type="submission" date="2023-10" db="EMBL/GenBank/DDBJ databases">
        <title>Genome assemblies of two species of porcelain crab, Petrolisthes cinctipes and Petrolisthes manimaculis (Anomura: Porcellanidae).</title>
        <authorList>
            <person name="Angst P."/>
        </authorList>
    </citation>
    <scope>NUCLEOTIDE SEQUENCE</scope>
    <source>
        <strain evidence="2">PB745_01</strain>
        <tissue evidence="2">Gill</tissue>
    </source>
</reference>
<dbReference type="AlphaFoldDB" id="A0AAE1BN76"/>
<organism evidence="2 3">
    <name type="scientific">Petrolisthes cinctipes</name>
    <name type="common">Flat porcelain crab</name>
    <dbReference type="NCBI Taxonomy" id="88211"/>
    <lineage>
        <taxon>Eukaryota</taxon>
        <taxon>Metazoa</taxon>
        <taxon>Ecdysozoa</taxon>
        <taxon>Arthropoda</taxon>
        <taxon>Crustacea</taxon>
        <taxon>Multicrustacea</taxon>
        <taxon>Malacostraca</taxon>
        <taxon>Eumalacostraca</taxon>
        <taxon>Eucarida</taxon>
        <taxon>Decapoda</taxon>
        <taxon>Pleocyemata</taxon>
        <taxon>Anomura</taxon>
        <taxon>Galatheoidea</taxon>
        <taxon>Porcellanidae</taxon>
        <taxon>Petrolisthes</taxon>
    </lineage>
</organism>
<gene>
    <name evidence="2" type="ORF">Pcinc_039656</name>
</gene>